<dbReference type="InterPro" id="IPR000644">
    <property type="entry name" value="CBS_dom"/>
</dbReference>
<dbReference type="Gene3D" id="3.10.580.10">
    <property type="entry name" value="CBS-domain"/>
    <property type="match status" value="1"/>
</dbReference>
<dbReference type="PROSITE" id="PS00211">
    <property type="entry name" value="ABC_TRANSPORTER_1"/>
    <property type="match status" value="1"/>
</dbReference>
<evidence type="ECO:0000259" key="7">
    <source>
        <dbReference type="PROSITE" id="PS50893"/>
    </source>
</evidence>
<dbReference type="Pfam" id="PF00005">
    <property type="entry name" value="ABC_tran"/>
    <property type="match status" value="1"/>
</dbReference>
<organism evidence="9 10">
    <name type="scientific">Mesotoga prima</name>
    <dbReference type="NCBI Taxonomy" id="1184387"/>
    <lineage>
        <taxon>Bacteria</taxon>
        <taxon>Thermotogati</taxon>
        <taxon>Thermotogota</taxon>
        <taxon>Thermotogae</taxon>
        <taxon>Kosmotogales</taxon>
        <taxon>Kosmotogaceae</taxon>
        <taxon>Mesotoga</taxon>
    </lineage>
</organism>
<keyword evidence="2" id="KW-0813">Transport</keyword>
<evidence type="ECO:0000256" key="1">
    <source>
        <dbReference type="ARBA" id="ARBA00005417"/>
    </source>
</evidence>
<evidence type="ECO:0000313" key="10">
    <source>
        <dbReference type="Proteomes" id="UP000054092"/>
    </source>
</evidence>
<dbReference type="InterPro" id="IPR046342">
    <property type="entry name" value="CBS_dom_sf"/>
</dbReference>
<dbReference type="Pfam" id="PF00571">
    <property type="entry name" value="CBS"/>
    <property type="match status" value="1"/>
</dbReference>
<dbReference type="GO" id="GO:0016020">
    <property type="term" value="C:membrane"/>
    <property type="evidence" value="ECO:0007669"/>
    <property type="project" value="InterPro"/>
</dbReference>
<dbReference type="AlphaFoldDB" id="A0A101HLE7"/>
<dbReference type="FunFam" id="3.40.50.300:FF:000425">
    <property type="entry name" value="Probable ABC transporter, ATP-binding subunit"/>
    <property type="match status" value="1"/>
</dbReference>
<dbReference type="InterPro" id="IPR003593">
    <property type="entry name" value="AAA+_ATPase"/>
</dbReference>
<comment type="caution">
    <text evidence="9">The sequence shown here is derived from an EMBL/GenBank/DDBJ whole genome shotgun (WGS) entry which is preliminary data.</text>
</comment>
<dbReference type="NCBIfam" id="TIGR01186">
    <property type="entry name" value="proV"/>
    <property type="match status" value="1"/>
</dbReference>
<evidence type="ECO:0000313" key="9">
    <source>
        <dbReference type="EMBL" id="KUK78962.1"/>
    </source>
</evidence>
<evidence type="ECO:0000256" key="4">
    <source>
        <dbReference type="ARBA" id="ARBA00022741"/>
    </source>
</evidence>
<dbReference type="GO" id="GO:0031460">
    <property type="term" value="P:glycine betaine transport"/>
    <property type="evidence" value="ECO:0007669"/>
    <property type="project" value="InterPro"/>
</dbReference>
<keyword evidence="6" id="KW-0129">CBS domain</keyword>
<dbReference type="GO" id="GO:0005524">
    <property type="term" value="F:ATP binding"/>
    <property type="evidence" value="ECO:0007669"/>
    <property type="project" value="UniProtKB-KW"/>
</dbReference>
<dbReference type="InterPro" id="IPR027417">
    <property type="entry name" value="P-loop_NTPase"/>
</dbReference>
<dbReference type="SUPFAM" id="SSF52540">
    <property type="entry name" value="P-loop containing nucleoside triphosphate hydrolases"/>
    <property type="match status" value="1"/>
</dbReference>
<keyword evidence="3" id="KW-0677">Repeat</keyword>
<dbReference type="CDD" id="cd02205">
    <property type="entry name" value="CBS_pair_SF"/>
    <property type="match status" value="1"/>
</dbReference>
<evidence type="ECO:0000256" key="6">
    <source>
        <dbReference type="PROSITE-ProRule" id="PRU00703"/>
    </source>
</evidence>
<dbReference type="Gene3D" id="3.40.50.300">
    <property type="entry name" value="P-loop containing nucleotide triphosphate hydrolases"/>
    <property type="match status" value="1"/>
</dbReference>
<dbReference type="Proteomes" id="UP000054092">
    <property type="component" value="Unassembled WGS sequence"/>
</dbReference>
<evidence type="ECO:0000256" key="3">
    <source>
        <dbReference type="ARBA" id="ARBA00022737"/>
    </source>
</evidence>
<dbReference type="InterPro" id="IPR005892">
    <property type="entry name" value="Gly-betaine_transp_ATP-bd"/>
</dbReference>
<accession>A0A101HLE7</accession>
<dbReference type="SMART" id="SM00116">
    <property type="entry name" value="CBS"/>
    <property type="match status" value="1"/>
</dbReference>
<dbReference type="PATRIC" id="fig|1184387.3.peg.2048"/>
<evidence type="ECO:0000259" key="8">
    <source>
        <dbReference type="PROSITE" id="PS51371"/>
    </source>
</evidence>
<dbReference type="EMBL" id="LGGP01000319">
    <property type="protein sequence ID" value="KUK78962.1"/>
    <property type="molecule type" value="Genomic_DNA"/>
</dbReference>
<sequence length="375" mass="42399">MSIEFRHVVKEYEVGFRAVDNLNISFEDKKLTILIGPSGCGKTTTLKMINRLIEKTSGDIIIDGTSLDEIDPIRLRRSIGYVIQEIGLFPHMTVFDNIAVAPRLMKWDESRTKKHVYELLDLVNLEPSDFAEKYPAQLSGGQRQRVGVARGLASDPKIVLMDEPFGAIDPINREKLQDGFLEIQSKIEKTIIFVTHDIREAIKLGDKIAILDNGRLVQYADTMKVVQEPANEFVEDLLGADRALKGLELVRVRETYVPGGKWIEDAGDSKVKKAKDFLNNEGKKFAYVVDKNKRLQGYVMLRQLNKASDQEPLKKYLRSIETIQPLSNLMEAMSLIMNTGLSSLPVVDDKERLLGILRFRDLVNLVGSYESSDEE</sequence>
<dbReference type="PANTHER" id="PTHR43117">
    <property type="entry name" value="OSMOPROTECTANT IMPORT ATP-BINDING PROTEIN OSMV"/>
    <property type="match status" value="1"/>
</dbReference>
<dbReference type="SUPFAM" id="SSF54631">
    <property type="entry name" value="CBS-domain pair"/>
    <property type="match status" value="1"/>
</dbReference>
<evidence type="ECO:0000256" key="5">
    <source>
        <dbReference type="ARBA" id="ARBA00022840"/>
    </source>
</evidence>
<evidence type="ECO:0000256" key="2">
    <source>
        <dbReference type="ARBA" id="ARBA00022448"/>
    </source>
</evidence>
<dbReference type="InterPro" id="IPR017871">
    <property type="entry name" value="ABC_transporter-like_CS"/>
</dbReference>
<gene>
    <name evidence="9" type="ORF">XD94_1559</name>
</gene>
<reference evidence="10" key="1">
    <citation type="journal article" date="2015" name="MBio">
        <title>Genome-Resolved Metagenomic Analysis Reveals Roles for Candidate Phyla and Other Microbial Community Members in Biogeochemical Transformations in Oil Reservoirs.</title>
        <authorList>
            <person name="Hu P."/>
            <person name="Tom L."/>
            <person name="Singh A."/>
            <person name="Thomas B.C."/>
            <person name="Baker B.J."/>
            <person name="Piceno Y.M."/>
            <person name="Andersen G.L."/>
            <person name="Banfield J.F."/>
        </authorList>
    </citation>
    <scope>NUCLEOTIDE SEQUENCE [LARGE SCALE GENOMIC DNA]</scope>
</reference>
<name>A0A101HLE7_9BACT</name>
<dbReference type="PANTHER" id="PTHR43117:SF4">
    <property type="entry name" value="OSMOPROTECTANT IMPORT ATP-BINDING PROTEIN OSMV"/>
    <property type="match status" value="1"/>
</dbReference>
<keyword evidence="5" id="KW-0067">ATP-binding</keyword>
<comment type="similarity">
    <text evidence="1">Belongs to the ABC transporter superfamily.</text>
</comment>
<protein>
    <submittedName>
        <fullName evidence="9">Glycine betaine/L-proline transport ATP binding subunit</fullName>
    </submittedName>
</protein>
<keyword evidence="4" id="KW-0547">Nucleotide-binding</keyword>
<feature type="domain" description="ABC transporter" evidence="7">
    <location>
        <begin position="3"/>
        <end position="238"/>
    </location>
</feature>
<dbReference type="PROSITE" id="PS51371">
    <property type="entry name" value="CBS"/>
    <property type="match status" value="1"/>
</dbReference>
<feature type="domain" description="CBS" evidence="8">
    <location>
        <begin position="316"/>
        <end position="374"/>
    </location>
</feature>
<proteinExistence type="inferred from homology"/>
<dbReference type="SMART" id="SM00382">
    <property type="entry name" value="AAA"/>
    <property type="match status" value="1"/>
</dbReference>
<dbReference type="InterPro" id="IPR003439">
    <property type="entry name" value="ABC_transporter-like_ATP-bd"/>
</dbReference>
<dbReference type="PROSITE" id="PS50893">
    <property type="entry name" value="ABC_TRANSPORTER_2"/>
    <property type="match status" value="1"/>
</dbReference>
<dbReference type="GO" id="GO:0016887">
    <property type="term" value="F:ATP hydrolysis activity"/>
    <property type="evidence" value="ECO:0007669"/>
    <property type="project" value="InterPro"/>
</dbReference>